<dbReference type="GO" id="GO:0046872">
    <property type="term" value="F:metal ion binding"/>
    <property type="evidence" value="ECO:0007669"/>
    <property type="project" value="UniProtKB-KW"/>
</dbReference>
<evidence type="ECO:0000256" key="1">
    <source>
        <dbReference type="ARBA" id="ARBA00008056"/>
    </source>
</evidence>
<feature type="region of interest" description="Disordered" evidence="3">
    <location>
        <begin position="195"/>
        <end position="223"/>
    </location>
</feature>
<keyword evidence="6" id="KW-1185">Reference proteome</keyword>
<dbReference type="PANTHER" id="PTHR47990">
    <property type="entry name" value="2-OXOGLUTARATE (2OG) AND FE(II)-DEPENDENT OXYGENASE SUPERFAMILY PROTEIN-RELATED"/>
    <property type="match status" value="1"/>
</dbReference>
<dbReference type="InterPro" id="IPR044861">
    <property type="entry name" value="IPNS-like_FE2OG_OXY"/>
</dbReference>
<dbReference type="InterPro" id="IPR050231">
    <property type="entry name" value="Iron_ascorbate_oxido_reductase"/>
</dbReference>
<feature type="domain" description="Fe2OG dioxygenase" evidence="4">
    <location>
        <begin position="209"/>
        <end position="322"/>
    </location>
</feature>
<proteinExistence type="inferred from homology"/>
<keyword evidence="2" id="KW-0408">Iron</keyword>
<reference evidence="5" key="2">
    <citation type="submission" date="2023-05" db="EMBL/GenBank/DDBJ databases">
        <authorList>
            <consortium name="Lawrence Berkeley National Laboratory"/>
            <person name="Steindorff A."/>
            <person name="Hensen N."/>
            <person name="Bonometti L."/>
            <person name="Westerberg I."/>
            <person name="Brannstrom I.O."/>
            <person name="Guillou S."/>
            <person name="Cros-Aarteil S."/>
            <person name="Calhoun S."/>
            <person name="Haridas S."/>
            <person name="Kuo A."/>
            <person name="Mondo S."/>
            <person name="Pangilinan J."/>
            <person name="Riley R."/>
            <person name="Labutti K."/>
            <person name="Andreopoulos B."/>
            <person name="Lipzen A."/>
            <person name="Chen C."/>
            <person name="Yanf M."/>
            <person name="Daum C."/>
            <person name="Ng V."/>
            <person name="Clum A."/>
            <person name="Ohm R."/>
            <person name="Martin F."/>
            <person name="Silar P."/>
            <person name="Natvig D."/>
            <person name="Lalanne C."/>
            <person name="Gautier V."/>
            <person name="Ament-Velasquez S.L."/>
            <person name="Kruys A."/>
            <person name="Hutchinson M.I."/>
            <person name="Powell A.J."/>
            <person name="Barry K."/>
            <person name="Miller A.N."/>
            <person name="Grigoriev I.V."/>
            <person name="Debuchy R."/>
            <person name="Gladieux P."/>
            <person name="Thoren M.H."/>
            <person name="Johannesson H."/>
        </authorList>
    </citation>
    <scope>NUCLEOTIDE SEQUENCE</scope>
    <source>
        <strain evidence="5">CBS 538.74</strain>
    </source>
</reference>
<dbReference type="GO" id="GO:0016491">
    <property type="term" value="F:oxidoreductase activity"/>
    <property type="evidence" value="ECO:0007669"/>
    <property type="project" value="UniProtKB-KW"/>
</dbReference>
<sequence>MPLSFDAIPPFPDNLPLAPIAIISYQKLLNGDHDEAGRVLEAAKTYGFFYLDLQDTAQGETLLTESEQLHALARNAFALPLHEKLQYALQRGVSLFGYKPAGTVKATDRDQRPDTTEFLNISKDHLHNIHTPTTRSYPPQVDAHKPLLQSFTRHSHDCGMLVLRTLASQLNLPPDTFTSLNLFDHPSGDHCRLTHTTTTPHSSETTTTTTTTATTNSSSSPIGLASHTDFGSVTLLFNWQGGLQIESPPQLTQEGGGKPDREWEWVKPLPGHAIINLGDAMVTFTNGTLKSAKHRVVPSSPAAAQGTAAPEDRYSVVYFVRPHNSVLMKPLPGEYDSEAAVKVGGKFSARPPLGENQVLTAEEWMRQRAVQLGN</sequence>
<comment type="similarity">
    <text evidence="1 2">Belongs to the iron/ascorbate-dependent oxidoreductase family.</text>
</comment>
<evidence type="ECO:0000313" key="5">
    <source>
        <dbReference type="EMBL" id="KAK4158170.1"/>
    </source>
</evidence>
<name>A0AAN6VVF7_9PEZI</name>
<dbReference type="SUPFAM" id="SSF51197">
    <property type="entry name" value="Clavaminate synthase-like"/>
    <property type="match status" value="1"/>
</dbReference>
<gene>
    <name evidence="5" type="ORF">C8A00DRAFT_11035</name>
</gene>
<dbReference type="GO" id="GO:0044283">
    <property type="term" value="P:small molecule biosynthetic process"/>
    <property type="evidence" value="ECO:0007669"/>
    <property type="project" value="UniProtKB-ARBA"/>
</dbReference>
<reference evidence="5" key="1">
    <citation type="journal article" date="2023" name="Mol. Phylogenet. Evol.">
        <title>Genome-scale phylogeny and comparative genomics of the fungal order Sordariales.</title>
        <authorList>
            <person name="Hensen N."/>
            <person name="Bonometti L."/>
            <person name="Westerberg I."/>
            <person name="Brannstrom I.O."/>
            <person name="Guillou S."/>
            <person name="Cros-Aarteil S."/>
            <person name="Calhoun S."/>
            <person name="Haridas S."/>
            <person name="Kuo A."/>
            <person name="Mondo S."/>
            <person name="Pangilinan J."/>
            <person name="Riley R."/>
            <person name="LaButti K."/>
            <person name="Andreopoulos B."/>
            <person name="Lipzen A."/>
            <person name="Chen C."/>
            <person name="Yan M."/>
            <person name="Daum C."/>
            <person name="Ng V."/>
            <person name="Clum A."/>
            <person name="Steindorff A."/>
            <person name="Ohm R.A."/>
            <person name="Martin F."/>
            <person name="Silar P."/>
            <person name="Natvig D.O."/>
            <person name="Lalanne C."/>
            <person name="Gautier V."/>
            <person name="Ament-Velasquez S.L."/>
            <person name="Kruys A."/>
            <person name="Hutchinson M.I."/>
            <person name="Powell A.J."/>
            <person name="Barry K."/>
            <person name="Miller A.N."/>
            <person name="Grigoriev I.V."/>
            <person name="Debuchy R."/>
            <person name="Gladieux P."/>
            <person name="Hiltunen Thoren M."/>
            <person name="Johannesson H."/>
        </authorList>
    </citation>
    <scope>NUCLEOTIDE SEQUENCE</scope>
    <source>
        <strain evidence="5">CBS 538.74</strain>
    </source>
</reference>
<keyword evidence="2" id="KW-0560">Oxidoreductase</keyword>
<organism evidence="5 6">
    <name type="scientific">Chaetomidium leptoderma</name>
    <dbReference type="NCBI Taxonomy" id="669021"/>
    <lineage>
        <taxon>Eukaryota</taxon>
        <taxon>Fungi</taxon>
        <taxon>Dikarya</taxon>
        <taxon>Ascomycota</taxon>
        <taxon>Pezizomycotina</taxon>
        <taxon>Sordariomycetes</taxon>
        <taxon>Sordariomycetidae</taxon>
        <taxon>Sordariales</taxon>
        <taxon>Chaetomiaceae</taxon>
        <taxon>Chaetomidium</taxon>
    </lineage>
</organism>
<evidence type="ECO:0000259" key="4">
    <source>
        <dbReference type="PROSITE" id="PS51471"/>
    </source>
</evidence>
<dbReference type="EMBL" id="MU856841">
    <property type="protein sequence ID" value="KAK4158170.1"/>
    <property type="molecule type" value="Genomic_DNA"/>
</dbReference>
<comment type="caution">
    <text evidence="5">The sequence shown here is derived from an EMBL/GenBank/DDBJ whole genome shotgun (WGS) entry which is preliminary data.</text>
</comment>
<dbReference type="PROSITE" id="PS51471">
    <property type="entry name" value="FE2OG_OXY"/>
    <property type="match status" value="1"/>
</dbReference>
<dbReference type="Pfam" id="PF03171">
    <property type="entry name" value="2OG-FeII_Oxy"/>
    <property type="match status" value="1"/>
</dbReference>
<accession>A0AAN6VVF7</accession>
<evidence type="ECO:0000256" key="3">
    <source>
        <dbReference type="SAM" id="MobiDB-lite"/>
    </source>
</evidence>
<dbReference type="InterPro" id="IPR026992">
    <property type="entry name" value="DIOX_N"/>
</dbReference>
<dbReference type="Proteomes" id="UP001302745">
    <property type="component" value="Unassembled WGS sequence"/>
</dbReference>
<keyword evidence="2" id="KW-0479">Metal-binding</keyword>
<dbReference type="Pfam" id="PF14226">
    <property type="entry name" value="DIOX_N"/>
    <property type="match status" value="1"/>
</dbReference>
<dbReference type="InterPro" id="IPR027443">
    <property type="entry name" value="IPNS-like_sf"/>
</dbReference>
<evidence type="ECO:0000256" key="2">
    <source>
        <dbReference type="RuleBase" id="RU003682"/>
    </source>
</evidence>
<protein>
    <recommendedName>
        <fullName evidence="4">Fe2OG dioxygenase domain-containing protein</fullName>
    </recommendedName>
</protein>
<dbReference type="Gene3D" id="2.60.120.330">
    <property type="entry name" value="B-lactam Antibiotic, Isopenicillin N Synthase, Chain"/>
    <property type="match status" value="1"/>
</dbReference>
<evidence type="ECO:0000313" key="6">
    <source>
        <dbReference type="Proteomes" id="UP001302745"/>
    </source>
</evidence>
<dbReference type="AlphaFoldDB" id="A0AAN6VVF7"/>
<feature type="compositionally biased region" description="Low complexity" evidence="3">
    <location>
        <begin position="195"/>
        <end position="220"/>
    </location>
</feature>
<dbReference type="InterPro" id="IPR005123">
    <property type="entry name" value="Oxoglu/Fe-dep_dioxygenase_dom"/>
</dbReference>